<evidence type="ECO:0000313" key="2">
    <source>
        <dbReference type="Proteomes" id="UP000422232"/>
    </source>
</evidence>
<gene>
    <name evidence="1" type="ORF">Psal009_01544</name>
</gene>
<name>A0A9Q5VJZ4_PISSA</name>
<sequence length="251" mass="28518">MKRKIRKLKRDIQSAEGRDEKFQILDEFMQSLSERSLDTDHGFGTRKYLSSNRVQLWQLAEGLFEEFGICGLEGCLTGDREEGSHTLRFGFNPKFIPPSTTSRMPSITLTEDDRCQIVRACNAKSIGALEQSKRKYQGRIVVSIDRTTIPHRLFECCGFKGVTEIDVSEDFRQACSQYNSVFLSTIDDCISQLSDVEYSYVQGVEVPLLPSRARRGRQENYQAGLFQQQHYQQQSDTAIKATLCGCPCAVL</sequence>
<keyword evidence="2" id="KW-1185">Reference proteome</keyword>
<dbReference type="RefSeq" id="WP_016211946.1">
    <property type="nucleotide sequence ID" value="NZ_CP012413.1"/>
</dbReference>
<dbReference type="GeneID" id="66740726"/>
<dbReference type="EMBL" id="CP038908">
    <property type="protein sequence ID" value="QGO05651.1"/>
    <property type="molecule type" value="Genomic_DNA"/>
</dbReference>
<evidence type="ECO:0000313" key="1">
    <source>
        <dbReference type="EMBL" id="QGO05651.1"/>
    </source>
</evidence>
<dbReference type="AlphaFoldDB" id="A0A9Q5VJZ4"/>
<protein>
    <submittedName>
        <fullName evidence="1">Uncharacterized protein</fullName>
    </submittedName>
</protein>
<proteinExistence type="predicted"/>
<dbReference type="Proteomes" id="UP000422232">
    <property type="component" value="Chromosome"/>
</dbReference>
<organism evidence="1 2">
    <name type="scientific">Piscirickettsia salmonis</name>
    <dbReference type="NCBI Taxonomy" id="1238"/>
    <lineage>
        <taxon>Bacteria</taxon>
        <taxon>Pseudomonadati</taxon>
        <taxon>Pseudomonadota</taxon>
        <taxon>Gammaproteobacteria</taxon>
        <taxon>Thiotrichales</taxon>
        <taxon>Piscirickettsiaceae</taxon>
        <taxon>Piscirickettsia</taxon>
    </lineage>
</organism>
<reference evidence="1 2" key="1">
    <citation type="submission" date="2019-04" db="EMBL/GenBank/DDBJ databases">
        <title>Complete genome sequencing of Piscirickettsia salmonis strain Psal-009.</title>
        <authorList>
            <person name="Schober I."/>
            <person name="Bunk B."/>
            <person name="Sproer C."/>
            <person name="Carril G.P."/>
            <person name="Riedel T."/>
            <person name="Flores-Herrera P.A."/>
            <person name="Nourdin-Galindo G."/>
            <person name="Marshall S.H."/>
            <person name="Overmann J."/>
        </authorList>
    </citation>
    <scope>NUCLEOTIDE SEQUENCE [LARGE SCALE GENOMIC DNA]</scope>
    <source>
        <strain evidence="1 2">Psal-009</strain>
    </source>
</reference>
<accession>A0A9Q5VJZ4</accession>